<reference evidence="6 7" key="2">
    <citation type="journal article" date="2008" name="BMC Genomics">
        <title>Architecture of thermal adaptation in an Exiguobacterium sibiricum strain isolated from 3 million year old permafrost: a genome and transcriptome approach.</title>
        <authorList>
            <person name="Rodrigues D.F."/>
            <person name="Ivanova N."/>
            <person name="He Z."/>
            <person name="Huebner M."/>
            <person name="Zhou J."/>
            <person name="Tiedje J.M."/>
        </authorList>
    </citation>
    <scope>NUCLEOTIDE SEQUENCE [LARGE SCALE GENOMIC DNA]</scope>
    <source>
        <strain evidence="7">DSM 17290 / CIP 109462 / JCM 13490 / 255-15</strain>
    </source>
</reference>
<dbReference type="HOGENOM" id="CLU_157757_0_0_9"/>
<comment type="subcellular location">
    <subcellularLocation>
        <location evidence="1">Membrane</location>
        <topology evidence="1">Multi-pass membrane protein</topology>
    </subcellularLocation>
</comment>
<keyword evidence="2" id="KW-0812">Transmembrane</keyword>
<gene>
    <name evidence="6" type="ordered locus">Exig_1661</name>
</gene>
<dbReference type="AlphaFoldDB" id="B1YH55"/>
<feature type="domain" description="RDD" evidence="5">
    <location>
        <begin position="5"/>
        <end position="92"/>
    </location>
</feature>
<dbReference type="KEGG" id="esi:Exig_1661"/>
<reference evidence="6 7" key="1">
    <citation type="journal article" date="2006" name="Extremophiles">
        <title>Characterization of Exiguobacterium isolates from the Siberian permafrost. Description of Exiguobacterium sibiricum sp. nov.</title>
        <authorList>
            <person name="Rodrigues D.F."/>
            <person name="Goris J."/>
            <person name="Vishnivetskaya T."/>
            <person name="Gilichinsky D."/>
            <person name="Thomashow M.F."/>
            <person name="Tiedje J.M."/>
        </authorList>
    </citation>
    <scope>NUCLEOTIDE SEQUENCE [LARGE SCALE GENOMIC DNA]</scope>
    <source>
        <strain evidence="7">DSM 17290 / CIP 109462 / JCM 13490 / 255-15</strain>
    </source>
</reference>
<dbReference type="Proteomes" id="UP000001681">
    <property type="component" value="Chromosome"/>
</dbReference>
<evidence type="ECO:0000256" key="2">
    <source>
        <dbReference type="ARBA" id="ARBA00022692"/>
    </source>
</evidence>
<organism evidence="6 7">
    <name type="scientific">Exiguobacterium sibiricum (strain DSM 17290 / CCUG 55495 / CIP 109462 / JCM 13490 / 255-15)</name>
    <dbReference type="NCBI Taxonomy" id="262543"/>
    <lineage>
        <taxon>Bacteria</taxon>
        <taxon>Bacillati</taxon>
        <taxon>Bacillota</taxon>
        <taxon>Bacilli</taxon>
        <taxon>Bacillales</taxon>
        <taxon>Bacillales Family XII. Incertae Sedis</taxon>
        <taxon>Exiguobacterium</taxon>
    </lineage>
</organism>
<dbReference type="InterPro" id="IPR010432">
    <property type="entry name" value="RDD"/>
</dbReference>
<evidence type="ECO:0000256" key="4">
    <source>
        <dbReference type="ARBA" id="ARBA00023136"/>
    </source>
</evidence>
<dbReference type="eggNOG" id="COG1714">
    <property type="taxonomic scope" value="Bacteria"/>
</dbReference>
<dbReference type="RefSeq" id="WP_012370536.1">
    <property type="nucleotide sequence ID" value="NC_010556.1"/>
</dbReference>
<evidence type="ECO:0000256" key="1">
    <source>
        <dbReference type="ARBA" id="ARBA00004141"/>
    </source>
</evidence>
<dbReference type="OrthoDB" id="2354892at2"/>
<dbReference type="STRING" id="262543.Exig_1661"/>
<name>B1YH55_EXIS2</name>
<sequence length="131" mass="14563">MDGLLKRRIGAGVVDVLVQGIVSGVLEKTLLKRVKNKTVHALITEPAVNCFIETVQLSTGSGQTVGQRLFRIQVVSENGQPLAVKQIAKRIVYRETIAPIKTWKNRKVYLRDGSILPEDEFAGTRVIRKIN</sequence>
<reference evidence="7" key="3">
    <citation type="submission" date="2008-04" db="EMBL/GenBank/DDBJ databases">
        <title>Complete sequence of chromosome of Exiguobacterium sibiricum 255-15.</title>
        <authorList>
            <consortium name="US DOE Joint Genome Institute"/>
            <person name="Copeland A."/>
            <person name="Lucas S."/>
            <person name="Lapidus A."/>
            <person name="Glavina del Rio T."/>
            <person name="Dalin E."/>
            <person name="Tice H."/>
            <person name="Bruce D."/>
            <person name="Goodwin L."/>
            <person name="Pitluck S."/>
            <person name="Kiss H."/>
            <person name="Chertkov O."/>
            <person name="Monk C."/>
            <person name="Brettin T."/>
            <person name="Detter J.C."/>
            <person name="Han C."/>
            <person name="Kuske C.R."/>
            <person name="Schmutz J."/>
            <person name="Larimer F."/>
            <person name="Land M."/>
            <person name="Hauser L."/>
            <person name="Kyrpides N."/>
            <person name="Mikhailova N."/>
            <person name="Vishnivetskaya T."/>
            <person name="Rodrigues D.F."/>
            <person name="Gilichinsky D."/>
            <person name="Tiedje J."/>
            <person name="Richardson P."/>
        </authorList>
    </citation>
    <scope>NUCLEOTIDE SEQUENCE [LARGE SCALE GENOMIC DNA]</scope>
    <source>
        <strain evidence="7">DSM 17290 / CIP 109462 / JCM 13490 / 255-15</strain>
    </source>
</reference>
<keyword evidence="4" id="KW-0472">Membrane</keyword>
<proteinExistence type="predicted"/>
<evidence type="ECO:0000256" key="3">
    <source>
        <dbReference type="ARBA" id="ARBA00022989"/>
    </source>
</evidence>
<keyword evidence="3" id="KW-1133">Transmembrane helix</keyword>
<dbReference type="GO" id="GO:0016020">
    <property type="term" value="C:membrane"/>
    <property type="evidence" value="ECO:0007669"/>
    <property type="project" value="UniProtKB-SubCell"/>
</dbReference>
<evidence type="ECO:0000259" key="5">
    <source>
        <dbReference type="Pfam" id="PF06271"/>
    </source>
</evidence>
<protein>
    <recommendedName>
        <fullName evidence="5">RDD domain-containing protein</fullName>
    </recommendedName>
</protein>
<evidence type="ECO:0000313" key="7">
    <source>
        <dbReference type="Proteomes" id="UP000001681"/>
    </source>
</evidence>
<evidence type="ECO:0000313" key="6">
    <source>
        <dbReference type="EMBL" id="ACB61116.1"/>
    </source>
</evidence>
<dbReference type="EMBL" id="CP001022">
    <property type="protein sequence ID" value="ACB61116.1"/>
    <property type="molecule type" value="Genomic_DNA"/>
</dbReference>
<keyword evidence="7" id="KW-1185">Reference proteome</keyword>
<dbReference type="Pfam" id="PF06271">
    <property type="entry name" value="RDD"/>
    <property type="match status" value="1"/>
</dbReference>
<accession>B1YH55</accession>